<dbReference type="PANTHER" id="PTHR43544">
    <property type="entry name" value="SHORT-CHAIN DEHYDROGENASE/REDUCTASE"/>
    <property type="match status" value="1"/>
</dbReference>
<evidence type="ECO:0000313" key="2">
    <source>
        <dbReference type="EMBL" id="KAJ5460286.1"/>
    </source>
</evidence>
<dbReference type="InterPro" id="IPR051468">
    <property type="entry name" value="Fungal_SecMetab_SDRs"/>
</dbReference>
<dbReference type="GO" id="GO:0016491">
    <property type="term" value="F:oxidoreductase activity"/>
    <property type="evidence" value="ECO:0007669"/>
    <property type="project" value="TreeGrafter"/>
</dbReference>
<sequence length="261" mass="28212">MTTSSSDIVLITGANQGLGFELARRLASDYPGYHILMGARDISKGHEAVSKLKAEGLSVDGITIDVTDEDSIKAAATDVASKFGRLDVLVNNAGIVAEGKMPPGTSLQETFRACFDVNTFGSFLVTEAFAALLKKSHNPRVVFMSTGLGSITDRLNPDDQCAAFQFPVYRSSKAALNMIMAHYAALYAKEGWKVNANDPGFCATNLNGYRGWNTPESGVVNALRLATLEKMDRLALLLVLRDLWVGSKGYHHDHHVSTESL</sequence>
<dbReference type="AlphaFoldDB" id="A0AAD6CCG7"/>
<evidence type="ECO:0000313" key="3">
    <source>
        <dbReference type="Proteomes" id="UP001213681"/>
    </source>
</evidence>
<proteinExistence type="inferred from homology"/>
<dbReference type="RefSeq" id="XP_056769328.1">
    <property type="nucleotide sequence ID" value="XM_056905221.1"/>
</dbReference>
<dbReference type="Gene3D" id="3.40.50.720">
    <property type="entry name" value="NAD(P)-binding Rossmann-like Domain"/>
    <property type="match status" value="1"/>
</dbReference>
<keyword evidence="3" id="KW-1185">Reference proteome</keyword>
<reference evidence="2" key="1">
    <citation type="submission" date="2022-12" db="EMBL/GenBank/DDBJ databases">
        <authorList>
            <person name="Petersen C."/>
        </authorList>
    </citation>
    <scope>NUCLEOTIDE SEQUENCE</scope>
    <source>
        <strain evidence="2">IBT 16125</strain>
    </source>
</reference>
<dbReference type="PANTHER" id="PTHR43544:SF32">
    <property type="entry name" value="CHAIN DEHYDROGENASE, PUTATIVE (AFU_ORTHOLOGUE AFUA_5G01530)-RELATED"/>
    <property type="match status" value="1"/>
</dbReference>
<dbReference type="EMBL" id="JAPVEA010000002">
    <property type="protein sequence ID" value="KAJ5460286.1"/>
    <property type="molecule type" value="Genomic_DNA"/>
</dbReference>
<protein>
    <submittedName>
        <fullName evidence="2">Carbonyl reductase</fullName>
    </submittedName>
</protein>
<dbReference type="GO" id="GO:0019748">
    <property type="term" value="P:secondary metabolic process"/>
    <property type="evidence" value="ECO:0007669"/>
    <property type="project" value="TreeGrafter"/>
</dbReference>
<organism evidence="2 3">
    <name type="scientific">Penicillium daleae</name>
    <dbReference type="NCBI Taxonomy" id="63821"/>
    <lineage>
        <taxon>Eukaryota</taxon>
        <taxon>Fungi</taxon>
        <taxon>Dikarya</taxon>
        <taxon>Ascomycota</taxon>
        <taxon>Pezizomycotina</taxon>
        <taxon>Eurotiomycetes</taxon>
        <taxon>Eurotiomycetidae</taxon>
        <taxon>Eurotiales</taxon>
        <taxon>Aspergillaceae</taxon>
        <taxon>Penicillium</taxon>
    </lineage>
</organism>
<name>A0AAD6CCG7_9EURO</name>
<evidence type="ECO:0000256" key="1">
    <source>
        <dbReference type="ARBA" id="ARBA00006484"/>
    </source>
</evidence>
<dbReference type="Proteomes" id="UP001213681">
    <property type="component" value="Unassembled WGS sequence"/>
</dbReference>
<reference evidence="2" key="2">
    <citation type="journal article" date="2023" name="IMA Fungus">
        <title>Comparative genomic study of the Penicillium genus elucidates a diverse pangenome and 15 lateral gene transfer events.</title>
        <authorList>
            <person name="Petersen C."/>
            <person name="Sorensen T."/>
            <person name="Nielsen M.R."/>
            <person name="Sondergaard T.E."/>
            <person name="Sorensen J.L."/>
            <person name="Fitzpatrick D.A."/>
            <person name="Frisvad J.C."/>
            <person name="Nielsen K.L."/>
        </authorList>
    </citation>
    <scope>NUCLEOTIDE SEQUENCE</scope>
    <source>
        <strain evidence="2">IBT 16125</strain>
    </source>
</reference>
<accession>A0AAD6CCG7</accession>
<comment type="similarity">
    <text evidence="1">Belongs to the short-chain dehydrogenases/reductases (SDR) family.</text>
</comment>
<dbReference type="SUPFAM" id="SSF51735">
    <property type="entry name" value="NAD(P)-binding Rossmann-fold domains"/>
    <property type="match status" value="1"/>
</dbReference>
<dbReference type="GeneID" id="81595464"/>
<dbReference type="PRINTS" id="PR00081">
    <property type="entry name" value="GDHRDH"/>
</dbReference>
<gene>
    <name evidence="2" type="ORF">N7458_001838</name>
</gene>
<comment type="caution">
    <text evidence="2">The sequence shown here is derived from an EMBL/GenBank/DDBJ whole genome shotgun (WGS) entry which is preliminary data.</text>
</comment>
<dbReference type="InterPro" id="IPR036291">
    <property type="entry name" value="NAD(P)-bd_dom_sf"/>
</dbReference>
<dbReference type="GO" id="GO:0005737">
    <property type="term" value="C:cytoplasm"/>
    <property type="evidence" value="ECO:0007669"/>
    <property type="project" value="TreeGrafter"/>
</dbReference>
<dbReference type="InterPro" id="IPR002347">
    <property type="entry name" value="SDR_fam"/>
</dbReference>
<dbReference type="Pfam" id="PF00106">
    <property type="entry name" value="adh_short"/>
    <property type="match status" value="1"/>
</dbReference>